<protein>
    <recommendedName>
        <fullName evidence="3">DUF4375 domain-containing protein</fullName>
    </recommendedName>
</protein>
<sequence>MNRVGIVINFHEYNALRAYTHREKRMIEAYYRKQNSTSFWILDPSLIVASLFHSHFEYEYKESHYGASIMKFQIHEAMALSNALSTLGEPIFENLHARLSSEIAKWKPSLTALTFENWYNNHKYGYKHEFGEFDQLDEIYLDVFQQSFIEENIKDL</sequence>
<evidence type="ECO:0000313" key="1">
    <source>
        <dbReference type="EMBL" id="MDI9862592.1"/>
    </source>
</evidence>
<evidence type="ECO:0000313" key="2">
    <source>
        <dbReference type="Proteomes" id="UP001236507"/>
    </source>
</evidence>
<keyword evidence="2" id="KW-1185">Reference proteome</keyword>
<accession>A0ABT6YG77</accession>
<dbReference type="Proteomes" id="UP001236507">
    <property type="component" value="Unassembled WGS sequence"/>
</dbReference>
<reference evidence="1 2" key="1">
    <citation type="submission" date="2023-05" db="EMBL/GenBank/DDBJ databases">
        <title>Novel species of genus Flectobacillus isolated from stream in China.</title>
        <authorList>
            <person name="Lu H."/>
        </authorList>
    </citation>
    <scope>NUCLEOTIDE SEQUENCE [LARGE SCALE GENOMIC DNA]</scope>
    <source>
        <strain evidence="1 2">KCTC 42575</strain>
    </source>
</reference>
<name>A0ABT6YG77_9BACT</name>
<dbReference type="EMBL" id="JASHIF010000034">
    <property type="protein sequence ID" value="MDI9862592.1"/>
    <property type="molecule type" value="Genomic_DNA"/>
</dbReference>
<gene>
    <name evidence="1" type="ORF">QM524_25425</name>
</gene>
<proteinExistence type="predicted"/>
<evidence type="ECO:0008006" key="3">
    <source>
        <dbReference type="Google" id="ProtNLM"/>
    </source>
</evidence>
<dbReference type="RefSeq" id="WP_283346827.1">
    <property type="nucleotide sequence ID" value="NZ_JASHIF010000034.1"/>
</dbReference>
<comment type="caution">
    <text evidence="1">The sequence shown here is derived from an EMBL/GenBank/DDBJ whole genome shotgun (WGS) entry which is preliminary data.</text>
</comment>
<organism evidence="1 2">
    <name type="scientific">Flectobacillus roseus</name>
    <dbReference type="NCBI Taxonomy" id="502259"/>
    <lineage>
        <taxon>Bacteria</taxon>
        <taxon>Pseudomonadati</taxon>
        <taxon>Bacteroidota</taxon>
        <taxon>Cytophagia</taxon>
        <taxon>Cytophagales</taxon>
        <taxon>Flectobacillaceae</taxon>
        <taxon>Flectobacillus</taxon>
    </lineage>
</organism>